<dbReference type="RefSeq" id="WP_235705618.1">
    <property type="nucleotide sequence ID" value="NZ_JAKGBZ010000047.1"/>
</dbReference>
<protein>
    <submittedName>
        <fullName evidence="1">Transcriptional regulator</fullName>
    </submittedName>
</protein>
<dbReference type="Proteomes" id="UP001521209">
    <property type="component" value="Unassembled WGS sequence"/>
</dbReference>
<name>A0ABS9DZZ5_9PROT</name>
<dbReference type="EMBL" id="JAKGBZ010000047">
    <property type="protein sequence ID" value="MCF3948332.1"/>
    <property type="molecule type" value="Genomic_DNA"/>
</dbReference>
<evidence type="ECO:0000313" key="1">
    <source>
        <dbReference type="EMBL" id="MCF3948332.1"/>
    </source>
</evidence>
<evidence type="ECO:0000313" key="2">
    <source>
        <dbReference type="Proteomes" id="UP001521209"/>
    </source>
</evidence>
<organism evidence="1 2">
    <name type="scientific">Acidiphilium iwatense</name>
    <dbReference type="NCBI Taxonomy" id="768198"/>
    <lineage>
        <taxon>Bacteria</taxon>
        <taxon>Pseudomonadati</taxon>
        <taxon>Pseudomonadota</taxon>
        <taxon>Alphaproteobacteria</taxon>
        <taxon>Acetobacterales</taxon>
        <taxon>Acidocellaceae</taxon>
        <taxon>Acidiphilium</taxon>
    </lineage>
</organism>
<gene>
    <name evidence="1" type="ORF">L2A60_16795</name>
</gene>
<sequence>MVEAARRTVTISVGSLDEARRGLAAAFCGVAQEPRITFPNLDLMWRTLTPRRQELLQAMAGKEAMSIRGLARLVRRDVKAVHGDVQALLLAGVLRPDEAGGVIFPYDALHVDYELAAVA</sequence>
<comment type="caution">
    <text evidence="1">The sequence shown here is derived from an EMBL/GenBank/DDBJ whole genome shotgun (WGS) entry which is preliminary data.</text>
</comment>
<proteinExistence type="predicted"/>
<dbReference type="Pfam" id="PF25212">
    <property type="entry name" value="HVO_A0114"/>
    <property type="match status" value="1"/>
</dbReference>
<keyword evidence="2" id="KW-1185">Reference proteome</keyword>
<reference evidence="1 2" key="1">
    <citation type="submission" date="2022-01" db="EMBL/GenBank/DDBJ databases">
        <authorList>
            <person name="Won M."/>
            <person name="Kim S.-J."/>
            <person name="Kwon S.-W."/>
        </authorList>
    </citation>
    <scope>NUCLEOTIDE SEQUENCE [LARGE SCALE GENOMIC DNA]</scope>
    <source>
        <strain evidence="1 2">KCTC 23505</strain>
    </source>
</reference>
<accession>A0ABS9DZZ5</accession>